<dbReference type="InterPro" id="IPR024654">
    <property type="entry name" value="Calcineurin-like_PHP_lpxH"/>
</dbReference>
<dbReference type="GO" id="GO:0046872">
    <property type="term" value="F:metal ion binding"/>
    <property type="evidence" value="ECO:0007669"/>
    <property type="project" value="UniProtKB-KW"/>
</dbReference>
<dbReference type="InterPro" id="IPR029052">
    <property type="entry name" value="Metallo-depent_PP-like"/>
</dbReference>
<evidence type="ECO:0000259" key="3">
    <source>
        <dbReference type="Pfam" id="PF12850"/>
    </source>
</evidence>
<dbReference type="Pfam" id="PF12850">
    <property type="entry name" value="Metallophos_2"/>
    <property type="match status" value="1"/>
</dbReference>
<evidence type="ECO:0000313" key="4">
    <source>
        <dbReference type="EMBL" id="HCW93082.1"/>
    </source>
</evidence>
<dbReference type="InterPro" id="IPR041802">
    <property type="entry name" value="MPP_YfcE"/>
</dbReference>
<dbReference type="SUPFAM" id="SSF56300">
    <property type="entry name" value="Metallo-dependent phosphatases"/>
    <property type="match status" value="1"/>
</dbReference>
<dbReference type="Proteomes" id="UP000262325">
    <property type="component" value="Unassembled WGS sequence"/>
</dbReference>
<reference evidence="4 5" key="1">
    <citation type="journal article" date="2018" name="Nat. Biotechnol.">
        <title>A standardized bacterial taxonomy based on genome phylogeny substantially revises the tree of life.</title>
        <authorList>
            <person name="Parks D.H."/>
            <person name="Chuvochina M."/>
            <person name="Waite D.W."/>
            <person name="Rinke C."/>
            <person name="Skarshewski A."/>
            <person name="Chaumeil P.A."/>
            <person name="Hugenholtz P."/>
        </authorList>
    </citation>
    <scope>NUCLEOTIDE SEQUENCE [LARGE SCALE GENOMIC DNA]</scope>
    <source>
        <strain evidence="4">UBA8672</strain>
    </source>
</reference>
<gene>
    <name evidence="4" type="ORF">DHM44_05315</name>
</gene>
<sequence length="161" mass="17731">MESTMKVGVISDSHDNVKNLSFAVEYFNRNGADYVIHCGDIVSPFAAEYLNKLQMPYFGIFGNNDGEWLGLAKITGGKIVKGPLVKEIDGCRFAVFHEPSVIDYISSDVSYVLYGHTHSKDFTKRDKQTIINPGTLGGYMADSASFAVIDTDNGKTDFIDL</sequence>
<dbReference type="AlphaFoldDB" id="A0A3D5QD43"/>
<evidence type="ECO:0000256" key="1">
    <source>
        <dbReference type="ARBA" id="ARBA00008950"/>
    </source>
</evidence>
<dbReference type="CDD" id="cd00841">
    <property type="entry name" value="MPP_YfcE"/>
    <property type="match status" value="1"/>
</dbReference>
<evidence type="ECO:0000313" key="5">
    <source>
        <dbReference type="Proteomes" id="UP000262325"/>
    </source>
</evidence>
<evidence type="ECO:0000256" key="2">
    <source>
        <dbReference type="RuleBase" id="RU362039"/>
    </source>
</evidence>
<dbReference type="EMBL" id="DPPF01000106">
    <property type="protein sequence ID" value="HCW93082.1"/>
    <property type="molecule type" value="Genomic_DNA"/>
</dbReference>
<organism evidence="4 5">
    <name type="scientific">Flexistipes sinusarabici</name>
    <dbReference type="NCBI Taxonomy" id="2352"/>
    <lineage>
        <taxon>Bacteria</taxon>
        <taxon>Pseudomonadati</taxon>
        <taxon>Deferribacterota</taxon>
        <taxon>Deferribacteres</taxon>
        <taxon>Deferribacterales</taxon>
        <taxon>Flexistipitaceae</taxon>
        <taxon>Flexistipes</taxon>
    </lineage>
</organism>
<dbReference type="NCBIfam" id="TIGR00040">
    <property type="entry name" value="yfcE"/>
    <property type="match status" value="1"/>
</dbReference>
<protein>
    <recommendedName>
        <fullName evidence="2">Phosphoesterase</fullName>
        <ecNumber evidence="2">3.1.4.-</ecNumber>
    </recommendedName>
</protein>
<keyword evidence="2" id="KW-0479">Metal-binding</keyword>
<name>A0A3D5QD43_FLESI</name>
<dbReference type="InterPro" id="IPR000979">
    <property type="entry name" value="Phosphodiesterase_MJ0936/Vps29"/>
</dbReference>
<dbReference type="Gene3D" id="3.60.21.10">
    <property type="match status" value="1"/>
</dbReference>
<dbReference type="EC" id="3.1.4.-" evidence="2"/>
<comment type="cofactor">
    <cofactor evidence="2">
        <name>a divalent metal cation</name>
        <dbReference type="ChEBI" id="CHEBI:60240"/>
    </cofactor>
</comment>
<proteinExistence type="inferred from homology"/>
<dbReference type="GO" id="GO:0016787">
    <property type="term" value="F:hydrolase activity"/>
    <property type="evidence" value="ECO:0007669"/>
    <property type="project" value="UniProtKB-UniRule"/>
</dbReference>
<comment type="similarity">
    <text evidence="1 2">Belongs to the metallophosphoesterase superfamily. YfcE family.</text>
</comment>
<dbReference type="InterPro" id="IPR053193">
    <property type="entry name" value="MetalloPDE_YfcE-like"/>
</dbReference>
<comment type="caution">
    <text evidence="4">The sequence shown here is derived from an EMBL/GenBank/DDBJ whole genome shotgun (WGS) entry which is preliminary data.</text>
</comment>
<dbReference type="PANTHER" id="PTHR43165">
    <property type="entry name" value="METALLOPHOSPHOESTERASE"/>
    <property type="match status" value="1"/>
</dbReference>
<feature type="domain" description="Calcineurin-like phosphoesterase" evidence="3">
    <location>
        <begin position="5"/>
        <end position="153"/>
    </location>
</feature>
<accession>A0A3D5QD43</accession>
<dbReference type="PANTHER" id="PTHR43165:SF1">
    <property type="entry name" value="PHOSPHODIESTERASE MJ0936"/>
    <property type="match status" value="1"/>
</dbReference>